<evidence type="ECO:0000313" key="2">
    <source>
        <dbReference type="Proteomes" id="UP000076738"/>
    </source>
</evidence>
<dbReference type="Proteomes" id="UP000076738">
    <property type="component" value="Unassembled WGS sequence"/>
</dbReference>
<gene>
    <name evidence="1" type="ORF">CALVIDRAFT_473573</name>
</gene>
<evidence type="ECO:0000313" key="1">
    <source>
        <dbReference type="EMBL" id="KZO93452.1"/>
    </source>
</evidence>
<protein>
    <recommendedName>
        <fullName evidence="3">Retrotransposon gag domain-containing protein</fullName>
    </recommendedName>
</protein>
<evidence type="ECO:0008006" key="3">
    <source>
        <dbReference type="Google" id="ProtNLM"/>
    </source>
</evidence>
<sequence>DLVETWDGDPDTLSRWIQSIDRLARRSKLIEEQLGDVVPDRLKDRARDWFYTMPPSVRDMASASWTMLRRYIQEHFMNRAWLDHQKGRAIRASYRDEDNRKETPSDYFNRKVELLTLVFTLSDSEIILEVMNAAPAFWRTIIDTSRLGTYLELQNAIKYHEEALM</sequence>
<feature type="non-terminal residue" evidence="1">
    <location>
        <position position="165"/>
    </location>
</feature>
<dbReference type="EMBL" id="KV417301">
    <property type="protein sequence ID" value="KZO93452.1"/>
    <property type="molecule type" value="Genomic_DNA"/>
</dbReference>
<organism evidence="1 2">
    <name type="scientific">Calocera viscosa (strain TUFC12733)</name>
    <dbReference type="NCBI Taxonomy" id="1330018"/>
    <lineage>
        <taxon>Eukaryota</taxon>
        <taxon>Fungi</taxon>
        <taxon>Dikarya</taxon>
        <taxon>Basidiomycota</taxon>
        <taxon>Agaricomycotina</taxon>
        <taxon>Dacrymycetes</taxon>
        <taxon>Dacrymycetales</taxon>
        <taxon>Dacrymycetaceae</taxon>
        <taxon>Calocera</taxon>
    </lineage>
</organism>
<dbReference type="OrthoDB" id="3203159at2759"/>
<proteinExistence type="predicted"/>
<accession>A0A167JCD5</accession>
<keyword evidence="2" id="KW-1185">Reference proteome</keyword>
<feature type="non-terminal residue" evidence="1">
    <location>
        <position position="1"/>
    </location>
</feature>
<reference evidence="1 2" key="1">
    <citation type="journal article" date="2016" name="Mol. Biol. Evol.">
        <title>Comparative Genomics of Early-Diverging Mushroom-Forming Fungi Provides Insights into the Origins of Lignocellulose Decay Capabilities.</title>
        <authorList>
            <person name="Nagy L.G."/>
            <person name="Riley R."/>
            <person name="Tritt A."/>
            <person name="Adam C."/>
            <person name="Daum C."/>
            <person name="Floudas D."/>
            <person name="Sun H."/>
            <person name="Yadav J.S."/>
            <person name="Pangilinan J."/>
            <person name="Larsson K.H."/>
            <person name="Matsuura K."/>
            <person name="Barry K."/>
            <person name="Labutti K."/>
            <person name="Kuo R."/>
            <person name="Ohm R.A."/>
            <person name="Bhattacharya S.S."/>
            <person name="Shirouzu T."/>
            <person name="Yoshinaga Y."/>
            <person name="Martin F.M."/>
            <person name="Grigoriev I.V."/>
            <person name="Hibbett D.S."/>
        </authorList>
    </citation>
    <scope>NUCLEOTIDE SEQUENCE [LARGE SCALE GENOMIC DNA]</scope>
    <source>
        <strain evidence="1 2">TUFC12733</strain>
    </source>
</reference>
<name>A0A167JCD5_CALVF</name>
<dbReference type="AlphaFoldDB" id="A0A167JCD5"/>